<dbReference type="SUPFAM" id="SSF56672">
    <property type="entry name" value="DNA/RNA polymerases"/>
    <property type="match status" value="1"/>
</dbReference>
<evidence type="ECO:0000313" key="1">
    <source>
        <dbReference type="EMBL" id="KKM26114.1"/>
    </source>
</evidence>
<accession>A0A0F9J113</accession>
<reference evidence="1" key="1">
    <citation type="journal article" date="2015" name="Nature">
        <title>Complex archaea that bridge the gap between prokaryotes and eukaryotes.</title>
        <authorList>
            <person name="Spang A."/>
            <person name="Saw J.H."/>
            <person name="Jorgensen S.L."/>
            <person name="Zaremba-Niedzwiedzka K."/>
            <person name="Martijn J."/>
            <person name="Lind A.E."/>
            <person name="van Eijk R."/>
            <person name="Schleper C."/>
            <person name="Guy L."/>
            <person name="Ettema T.J."/>
        </authorList>
    </citation>
    <scope>NUCLEOTIDE SEQUENCE</scope>
</reference>
<sequence>MEDERELPDVVLPPSSPYRDVPEPIGLSITIPRGSSDPLICSEEGEIPRGTLFAWLLGKTVYVSVSHRGIFDTIFKGLPEKVLHNLAVAGEAYHDGYNLVSFGQDGTFSVRRGNVWGSLSNISKLSPKAVTPKSARLAVELATSRMARYGFSGLDFKSVGRVAQDLIMRHCRFQPRAPQEHTWMHLQAFKGARMEGVIFGTSNVYDYDIKSAFPSFVAELIGTRGMEWVVSTEVIAEARYAAVLCDIQVNERLIRGPIGVRYGERSLYFPVGYIPGVWISKPEVDLLMNNPYLGRIVKIHSGSWGVGGPGIKPFRRLLRSLYALRSKDEFLEGYLKLVMAALWGKFISTYVVVKDLGSGEGWTQASSTYNPVFGSHVTAAMRCDLYLRSVGFSVVGEFVDGLSTTKPVPDVSPNGRFGELIEKGQGVMTLFSDSVKASSWKNTEILELARGQRDQSHLELPMEYYHTIRSAHHMFGPSRINDYLGRRFTTTQSVRLGSSMRFMGNDPLRVGDFIDGIKQSYPPRAGEMRFFRFMRGV</sequence>
<dbReference type="EMBL" id="LAZR01012575">
    <property type="protein sequence ID" value="KKM26114.1"/>
    <property type="molecule type" value="Genomic_DNA"/>
</dbReference>
<dbReference type="InterPro" id="IPR043502">
    <property type="entry name" value="DNA/RNA_pol_sf"/>
</dbReference>
<organism evidence="1">
    <name type="scientific">marine sediment metagenome</name>
    <dbReference type="NCBI Taxonomy" id="412755"/>
    <lineage>
        <taxon>unclassified sequences</taxon>
        <taxon>metagenomes</taxon>
        <taxon>ecological metagenomes</taxon>
    </lineage>
</organism>
<gene>
    <name evidence="1" type="ORF">LCGC14_1588040</name>
</gene>
<proteinExistence type="predicted"/>
<dbReference type="AlphaFoldDB" id="A0A0F9J113"/>
<name>A0A0F9J113_9ZZZZ</name>
<comment type="caution">
    <text evidence="1">The sequence shown here is derived from an EMBL/GenBank/DDBJ whole genome shotgun (WGS) entry which is preliminary data.</text>
</comment>
<protein>
    <submittedName>
        <fullName evidence="1">Uncharacterized protein</fullName>
    </submittedName>
</protein>